<name>A0ABW3CRJ7_9ACTN</name>
<comment type="caution">
    <text evidence="3">The sequence shown here is derived from an EMBL/GenBank/DDBJ whole genome shotgun (WGS) entry which is preliminary data.</text>
</comment>
<evidence type="ECO:0000259" key="2">
    <source>
        <dbReference type="Pfam" id="PF08240"/>
    </source>
</evidence>
<sequence length="115" mass="12496">MRAVVYDAYATDNSRLKVAEVPDPKVGPSEVCIEVRAAGVNPVDWKLMTGGLDAMMDASFPVIPGWDVAGVVKAVGPDTPEFSPGDEVMAYAPSSRTWPTAARSRSTSRRRSRWR</sequence>
<dbReference type="InterPro" id="IPR013154">
    <property type="entry name" value="ADH-like_N"/>
</dbReference>
<dbReference type="PANTHER" id="PTHR44013:SF1">
    <property type="entry name" value="ZINC-TYPE ALCOHOL DEHYDROGENASE-LIKE PROTEIN C16A3.02C"/>
    <property type="match status" value="1"/>
</dbReference>
<keyword evidence="4" id="KW-1185">Reference proteome</keyword>
<accession>A0ABW3CRJ7</accession>
<feature type="region of interest" description="Disordered" evidence="1">
    <location>
        <begin position="93"/>
        <end position="115"/>
    </location>
</feature>
<dbReference type="SUPFAM" id="SSF50129">
    <property type="entry name" value="GroES-like"/>
    <property type="match status" value="1"/>
</dbReference>
<reference evidence="4" key="1">
    <citation type="journal article" date="2019" name="Int. J. Syst. Evol. Microbiol.">
        <title>The Global Catalogue of Microorganisms (GCM) 10K type strain sequencing project: providing services to taxonomists for standard genome sequencing and annotation.</title>
        <authorList>
            <consortium name="The Broad Institute Genomics Platform"/>
            <consortium name="The Broad Institute Genome Sequencing Center for Infectious Disease"/>
            <person name="Wu L."/>
            <person name="Ma J."/>
        </authorList>
    </citation>
    <scope>NUCLEOTIDE SEQUENCE [LARGE SCALE GENOMIC DNA]</scope>
    <source>
        <strain evidence="4">JCM 31696</strain>
    </source>
</reference>
<organism evidence="3 4">
    <name type="scientific">Actinomadura adrarensis</name>
    <dbReference type="NCBI Taxonomy" id="1819600"/>
    <lineage>
        <taxon>Bacteria</taxon>
        <taxon>Bacillati</taxon>
        <taxon>Actinomycetota</taxon>
        <taxon>Actinomycetes</taxon>
        <taxon>Streptosporangiales</taxon>
        <taxon>Thermomonosporaceae</taxon>
        <taxon>Actinomadura</taxon>
    </lineage>
</organism>
<dbReference type="EMBL" id="JBHTIR010004197">
    <property type="protein sequence ID" value="MFD0856629.1"/>
    <property type="molecule type" value="Genomic_DNA"/>
</dbReference>
<proteinExistence type="predicted"/>
<feature type="compositionally biased region" description="Low complexity" evidence="1">
    <location>
        <begin position="94"/>
        <end position="105"/>
    </location>
</feature>
<evidence type="ECO:0000256" key="1">
    <source>
        <dbReference type="SAM" id="MobiDB-lite"/>
    </source>
</evidence>
<dbReference type="PANTHER" id="PTHR44013">
    <property type="entry name" value="ZINC-TYPE ALCOHOL DEHYDROGENASE-LIKE PROTEIN C16A3.02C"/>
    <property type="match status" value="1"/>
</dbReference>
<dbReference type="InterPro" id="IPR011032">
    <property type="entry name" value="GroES-like_sf"/>
</dbReference>
<dbReference type="Pfam" id="PF08240">
    <property type="entry name" value="ADH_N"/>
    <property type="match status" value="1"/>
</dbReference>
<dbReference type="Proteomes" id="UP001597083">
    <property type="component" value="Unassembled WGS sequence"/>
</dbReference>
<dbReference type="InterPro" id="IPR052733">
    <property type="entry name" value="Chloroplast_QOR"/>
</dbReference>
<evidence type="ECO:0000313" key="3">
    <source>
        <dbReference type="EMBL" id="MFD0856629.1"/>
    </source>
</evidence>
<dbReference type="Gene3D" id="3.90.180.10">
    <property type="entry name" value="Medium-chain alcohol dehydrogenases, catalytic domain"/>
    <property type="match status" value="1"/>
</dbReference>
<evidence type="ECO:0000313" key="4">
    <source>
        <dbReference type="Proteomes" id="UP001597083"/>
    </source>
</evidence>
<feature type="non-terminal residue" evidence="3">
    <location>
        <position position="115"/>
    </location>
</feature>
<feature type="domain" description="Alcohol dehydrogenase-like N-terminal" evidence="2">
    <location>
        <begin position="27"/>
        <end position="91"/>
    </location>
</feature>
<feature type="compositionally biased region" description="Basic residues" evidence="1">
    <location>
        <begin position="106"/>
        <end position="115"/>
    </location>
</feature>
<protein>
    <submittedName>
        <fullName evidence="3">Alcohol dehydrogenase catalytic domain-containing protein</fullName>
    </submittedName>
</protein>
<gene>
    <name evidence="3" type="ORF">ACFQ07_30635</name>
</gene>